<dbReference type="AlphaFoldDB" id="A0A437AN31"/>
<dbReference type="Gene3D" id="3.40.50.150">
    <property type="entry name" value="Vaccinia Virus protein VP39"/>
    <property type="match status" value="1"/>
</dbReference>
<feature type="coiled-coil region" evidence="8">
    <location>
        <begin position="460"/>
        <end position="493"/>
    </location>
</feature>
<dbReference type="GO" id="GO:0016435">
    <property type="term" value="F:rRNA (guanine) methyltransferase activity"/>
    <property type="evidence" value="ECO:0007669"/>
    <property type="project" value="TreeGrafter"/>
</dbReference>
<comment type="subcellular location">
    <subcellularLocation>
        <location evidence="1">Nucleus</location>
        <location evidence="1">Nucleolus</location>
    </subcellularLocation>
</comment>
<evidence type="ECO:0000256" key="4">
    <source>
        <dbReference type="ARBA" id="ARBA00022603"/>
    </source>
</evidence>
<keyword evidence="3" id="KW-0698">rRNA processing</keyword>
<evidence type="ECO:0000313" key="11">
    <source>
        <dbReference type="EMBL" id="RVD92468.1"/>
    </source>
</evidence>
<dbReference type="GO" id="GO:0000463">
    <property type="term" value="P:maturation of LSU-rRNA from tricistronic rRNA transcript (SSU-rRNA, 5.8S rRNA, LSU-rRNA)"/>
    <property type="evidence" value="ECO:0007669"/>
    <property type="project" value="TreeGrafter"/>
</dbReference>
<dbReference type="GO" id="GO:0005730">
    <property type="term" value="C:nucleolus"/>
    <property type="evidence" value="ECO:0007669"/>
    <property type="project" value="UniProtKB-SubCell"/>
</dbReference>
<organism evidence="11 12">
    <name type="scientific">Tubulinosema ratisbonensis</name>
    <dbReference type="NCBI Taxonomy" id="291195"/>
    <lineage>
        <taxon>Eukaryota</taxon>
        <taxon>Fungi</taxon>
        <taxon>Fungi incertae sedis</taxon>
        <taxon>Microsporidia</taxon>
        <taxon>Tubulinosematoidea</taxon>
        <taxon>Tubulinosematidae</taxon>
        <taxon>Tubulinosema</taxon>
    </lineage>
</organism>
<accession>A0A437AN31</accession>
<dbReference type="InterPro" id="IPR029063">
    <property type="entry name" value="SAM-dependent_MTases_sf"/>
</dbReference>
<dbReference type="STRING" id="291195.A0A437AN31"/>
<dbReference type="PANTHER" id="PTHR10920:SF13">
    <property type="entry name" value="PRE-RRNA 2'-O-RIBOSE RNA METHYLTRANSFERASE FTSJ3"/>
    <property type="match status" value="1"/>
</dbReference>
<keyword evidence="7" id="KW-0539">Nucleus</keyword>
<keyword evidence="4 11" id="KW-0489">Methyltransferase</keyword>
<dbReference type="Pfam" id="PF01728">
    <property type="entry name" value="FtsJ"/>
    <property type="match status" value="1"/>
</dbReference>
<evidence type="ECO:0000256" key="6">
    <source>
        <dbReference type="ARBA" id="ARBA00022691"/>
    </source>
</evidence>
<dbReference type="InterPro" id="IPR015507">
    <property type="entry name" value="rRNA-MeTfrase_E"/>
</dbReference>
<reference evidence="11 12" key="1">
    <citation type="submission" date="2018-10" db="EMBL/GenBank/DDBJ databases">
        <title>Draft genome sequence of the microsporidian Tubulinosema ratisbonensis.</title>
        <authorList>
            <person name="Polonais V."/>
            <person name="Peyretaillade E."/>
            <person name="Niehus S."/>
            <person name="Wawrzyniak I."/>
            <person name="Franchet A."/>
            <person name="Gaspin C."/>
            <person name="Reichstadt M."/>
            <person name="Belser C."/>
            <person name="Labadie K."/>
            <person name="Delbac F."/>
            <person name="Ferrandon D."/>
        </authorList>
    </citation>
    <scope>NUCLEOTIDE SEQUENCE [LARGE SCALE GENOMIC DNA]</scope>
    <source>
        <strain evidence="11 12">Franzen</strain>
    </source>
</reference>
<keyword evidence="5 11" id="KW-0808">Transferase</keyword>
<evidence type="ECO:0000256" key="8">
    <source>
        <dbReference type="SAM" id="Coils"/>
    </source>
</evidence>
<dbReference type="PANTHER" id="PTHR10920">
    <property type="entry name" value="RIBOSOMAL RNA METHYLTRANSFERASE"/>
    <property type="match status" value="1"/>
</dbReference>
<evidence type="ECO:0000256" key="5">
    <source>
        <dbReference type="ARBA" id="ARBA00022679"/>
    </source>
</evidence>
<comment type="caution">
    <text evidence="11">The sequence shown here is derived from an EMBL/GenBank/DDBJ whole genome shotgun (WGS) entry which is preliminary data.</text>
</comment>
<evidence type="ECO:0000259" key="10">
    <source>
        <dbReference type="Pfam" id="PF11861"/>
    </source>
</evidence>
<dbReference type="GO" id="GO:0030687">
    <property type="term" value="C:preribosome, large subunit precursor"/>
    <property type="evidence" value="ECO:0007669"/>
    <property type="project" value="TreeGrafter"/>
</dbReference>
<evidence type="ECO:0000259" key="9">
    <source>
        <dbReference type="Pfam" id="PF01728"/>
    </source>
</evidence>
<dbReference type="SUPFAM" id="SSF53335">
    <property type="entry name" value="S-adenosyl-L-methionine-dependent methyltransferases"/>
    <property type="match status" value="1"/>
</dbReference>
<dbReference type="GO" id="GO:0000466">
    <property type="term" value="P:maturation of 5.8S rRNA from tricistronic rRNA transcript (SSU-rRNA, 5.8S rRNA, LSU-rRNA)"/>
    <property type="evidence" value="ECO:0007669"/>
    <property type="project" value="TreeGrafter"/>
</dbReference>
<proteinExistence type="inferred from homology"/>
<dbReference type="InterPro" id="IPR024576">
    <property type="entry name" value="rRNA_MeTfrase_Spb1_DUF3381"/>
</dbReference>
<sequence length="539" mass="63828">MASRKKIGKNRLDKFYHKAKELGYRARSAFKLIHLNTKYNFLEGVTAAIDLCAAPGGWLQVLAKHNIETIIGVDLDSIKPIPNVITFKSDITTDTCRKELVRILGDKKVELILHDGAPNVGTAWEQDAYAQNELVLHSLRLASEFLCDGGNFVTKIFRSKDYCALLSVFNEIFEEVDATKPLSSREESAEIFVYCHKFISEKVRNDLFNPEKVFKEENELEDFNKVKKFTLTDFFNSNTPLEDLTNFDKLNYKEEEKELKENLTEELKIQFSDLKLISEAEKRKILRWRNKIILKLQNEEIKLENFIFRIKADKNFEVKLLTDEQKLEKIEEEMLKIEKKERKKEKKERKEKKIDLPAMNFFKDKIFDAYYKEKEEKEVIVSQEEEVFSCSDSLELEEEEIRCAIRLKENEEEFIEETIDKYCTNDTSKLPKKIVEEDFKDQKRRILRNKKEEEALLRRRKKADRLTRRALERKEEQENEEDLEDAARKIRRSSFKRTKNKPRVVIVKQKGGRVKIPKGKGRVVFIDRRMKKDKRKIKK</sequence>
<dbReference type="Pfam" id="PF11861">
    <property type="entry name" value="DUF3381"/>
    <property type="match status" value="1"/>
</dbReference>
<keyword evidence="6" id="KW-0949">S-adenosyl-L-methionine</keyword>
<feature type="domain" description="DUF3381" evidence="10">
    <location>
        <begin position="222"/>
        <end position="352"/>
    </location>
</feature>
<dbReference type="VEuPathDB" id="MicrosporidiaDB:TUBRATIS_10180"/>
<protein>
    <submittedName>
        <fullName evidence="11">Ribosomal RNA large subunit methyltransferase</fullName>
    </submittedName>
</protein>
<dbReference type="EMBL" id="RCSS01000210">
    <property type="protein sequence ID" value="RVD92468.1"/>
    <property type="molecule type" value="Genomic_DNA"/>
</dbReference>
<dbReference type="HAMAP" id="MF_01547">
    <property type="entry name" value="RNA_methyltr_E"/>
    <property type="match status" value="1"/>
</dbReference>
<feature type="domain" description="Ribosomal RNA methyltransferase FtsJ" evidence="9">
    <location>
        <begin position="24"/>
        <end position="198"/>
    </location>
</feature>
<evidence type="ECO:0000256" key="7">
    <source>
        <dbReference type="ARBA" id="ARBA00023242"/>
    </source>
</evidence>
<dbReference type="GO" id="GO:0008650">
    <property type="term" value="F:rRNA (uridine-2'-O-)-methyltransferase activity"/>
    <property type="evidence" value="ECO:0007669"/>
    <property type="project" value="TreeGrafter"/>
</dbReference>
<name>A0A437AN31_9MICR</name>
<dbReference type="InterPro" id="IPR002877">
    <property type="entry name" value="RNA_MeTrfase_FtsJ_dom"/>
</dbReference>
<evidence type="ECO:0000256" key="2">
    <source>
        <dbReference type="ARBA" id="ARBA00022517"/>
    </source>
</evidence>
<dbReference type="OrthoDB" id="1287559at2759"/>
<keyword evidence="8" id="KW-0175">Coiled coil</keyword>
<feature type="coiled-coil region" evidence="8">
    <location>
        <begin position="320"/>
        <end position="355"/>
    </location>
</feature>
<evidence type="ECO:0000256" key="1">
    <source>
        <dbReference type="ARBA" id="ARBA00004604"/>
    </source>
</evidence>
<keyword evidence="12" id="KW-1185">Reference proteome</keyword>
<dbReference type="Proteomes" id="UP000282876">
    <property type="component" value="Unassembled WGS sequence"/>
</dbReference>
<dbReference type="FunFam" id="3.40.50.150:FF:000004">
    <property type="entry name" value="AdoMet-dependent rRNA methyltransferase SPB1"/>
    <property type="match status" value="1"/>
</dbReference>
<keyword evidence="2" id="KW-0690">Ribosome biogenesis</keyword>
<dbReference type="InterPro" id="IPR050082">
    <property type="entry name" value="RNA_methyltr_RlmE"/>
</dbReference>
<gene>
    <name evidence="11" type="ORF">TUBRATIS_10180</name>
</gene>
<evidence type="ECO:0000256" key="3">
    <source>
        <dbReference type="ARBA" id="ARBA00022552"/>
    </source>
</evidence>
<evidence type="ECO:0000313" key="12">
    <source>
        <dbReference type="Proteomes" id="UP000282876"/>
    </source>
</evidence>